<dbReference type="EMBL" id="JACGCM010002082">
    <property type="protein sequence ID" value="KAF6145202.1"/>
    <property type="molecule type" value="Genomic_DNA"/>
</dbReference>
<feature type="compositionally biased region" description="Basic and acidic residues" evidence="1">
    <location>
        <begin position="70"/>
        <end position="85"/>
    </location>
</feature>
<feature type="compositionally biased region" description="Polar residues" evidence="1">
    <location>
        <begin position="37"/>
        <end position="55"/>
    </location>
</feature>
<dbReference type="Proteomes" id="UP000541444">
    <property type="component" value="Unassembled WGS sequence"/>
</dbReference>
<feature type="region of interest" description="Disordered" evidence="1">
    <location>
        <begin position="37"/>
        <end position="85"/>
    </location>
</feature>
<sequence>MHKTNPGTPFHIWIVNDLNVPSQNSQNFISDFYSSGKGLSTTKNTGSRRGLSTTKARGPLRHNSFPDPEPEYRGYPEINDRGLDPRRFGPFVDDENDYFETIRTDVPPSNEPSIPQSNVRLSNEPVIYLSNEPVLTNVPPSNEPMLTNVPLSIKPEPIIGQTETSAEFRFEPQLEQMKDLLDFWFKSTAYMNDPYDFSKEFNIGDLYLDRIELKNHIRAYAVVNKFNLEHILSNEYKIVTRRPPKVGHTSWRCLGLIFTVMTLDSSSSLTGTPKLLMLYPRYGVAYTNHVESWNNVILKVRDLPIHVFIEELRIIYSEMSYTYREEAEKSQARLMPWATDHCDSRKFVADSLTCRVCTSRHHFQMTSYGRTDSVNIEDDTCSYRWWRMMGIPCEHRVRALGLANVDPTTCISEYYTNNTYKAVYEPIWIPIR</sequence>
<accession>A0A7J7LRM5</accession>
<evidence type="ECO:0000313" key="3">
    <source>
        <dbReference type="Proteomes" id="UP000541444"/>
    </source>
</evidence>
<comment type="caution">
    <text evidence="2">The sequence shown here is derived from an EMBL/GenBank/DDBJ whole genome shotgun (WGS) entry which is preliminary data.</text>
</comment>
<reference evidence="2 3" key="1">
    <citation type="journal article" date="2020" name="IScience">
        <title>Genome Sequencing of the Endangered Kingdonia uniflora (Circaeasteraceae, Ranunculales) Reveals Potential Mechanisms of Evolutionary Specialization.</title>
        <authorList>
            <person name="Sun Y."/>
            <person name="Deng T."/>
            <person name="Zhang A."/>
            <person name="Moore M.J."/>
            <person name="Landis J.B."/>
            <person name="Lin N."/>
            <person name="Zhang H."/>
            <person name="Zhang X."/>
            <person name="Huang J."/>
            <person name="Zhang X."/>
            <person name="Sun H."/>
            <person name="Wang H."/>
        </authorList>
    </citation>
    <scope>NUCLEOTIDE SEQUENCE [LARGE SCALE GENOMIC DNA]</scope>
    <source>
        <strain evidence="2">TB1705</strain>
        <tissue evidence="2">Leaf</tissue>
    </source>
</reference>
<evidence type="ECO:0000313" key="2">
    <source>
        <dbReference type="EMBL" id="KAF6145202.1"/>
    </source>
</evidence>
<name>A0A7J7LRM5_9MAGN</name>
<dbReference type="PANTHER" id="PTHR31973">
    <property type="entry name" value="POLYPROTEIN, PUTATIVE-RELATED"/>
    <property type="match status" value="1"/>
</dbReference>
<protein>
    <recommendedName>
        <fullName evidence="4">SWIM-type domain-containing protein</fullName>
    </recommendedName>
</protein>
<dbReference type="AlphaFoldDB" id="A0A7J7LRM5"/>
<proteinExistence type="predicted"/>
<evidence type="ECO:0008006" key="4">
    <source>
        <dbReference type="Google" id="ProtNLM"/>
    </source>
</evidence>
<keyword evidence="3" id="KW-1185">Reference proteome</keyword>
<evidence type="ECO:0000256" key="1">
    <source>
        <dbReference type="SAM" id="MobiDB-lite"/>
    </source>
</evidence>
<dbReference type="PANTHER" id="PTHR31973:SF187">
    <property type="entry name" value="MUTATOR TRANSPOSASE MUDRA PROTEIN"/>
    <property type="match status" value="1"/>
</dbReference>
<organism evidence="2 3">
    <name type="scientific">Kingdonia uniflora</name>
    <dbReference type="NCBI Taxonomy" id="39325"/>
    <lineage>
        <taxon>Eukaryota</taxon>
        <taxon>Viridiplantae</taxon>
        <taxon>Streptophyta</taxon>
        <taxon>Embryophyta</taxon>
        <taxon>Tracheophyta</taxon>
        <taxon>Spermatophyta</taxon>
        <taxon>Magnoliopsida</taxon>
        <taxon>Ranunculales</taxon>
        <taxon>Circaeasteraceae</taxon>
        <taxon>Kingdonia</taxon>
    </lineage>
</organism>
<gene>
    <name evidence="2" type="ORF">GIB67_041397</name>
</gene>